<feature type="domain" description="Protein kinase" evidence="1">
    <location>
        <begin position="40"/>
        <end position="233"/>
    </location>
</feature>
<dbReference type="PANTHER" id="PTHR44329">
    <property type="entry name" value="SERINE/THREONINE-PROTEIN KINASE TNNI3K-RELATED"/>
    <property type="match status" value="1"/>
</dbReference>
<dbReference type="Gene3D" id="1.10.510.10">
    <property type="entry name" value="Transferase(Phosphotransferase) domain 1"/>
    <property type="match status" value="1"/>
</dbReference>
<dbReference type="Proteomes" id="UP000250043">
    <property type="component" value="Unassembled WGS sequence"/>
</dbReference>
<accession>A0A8E2B2R6</accession>
<evidence type="ECO:0000313" key="2">
    <source>
        <dbReference type="EMBL" id="OCH91147.1"/>
    </source>
</evidence>
<dbReference type="InterPro" id="IPR008271">
    <property type="entry name" value="Ser/Thr_kinase_AS"/>
</dbReference>
<gene>
    <name evidence="2" type="ORF">OBBRIDRAFT_729293</name>
</gene>
<keyword evidence="3" id="KW-1185">Reference proteome</keyword>
<dbReference type="Pfam" id="PF07714">
    <property type="entry name" value="PK_Tyr_Ser-Thr"/>
    <property type="match status" value="1"/>
</dbReference>
<proteinExistence type="predicted"/>
<dbReference type="InterPro" id="IPR051681">
    <property type="entry name" value="Ser/Thr_Kinases-Pseudokinases"/>
</dbReference>
<dbReference type="GO" id="GO:0004674">
    <property type="term" value="F:protein serine/threonine kinase activity"/>
    <property type="evidence" value="ECO:0007669"/>
    <property type="project" value="TreeGrafter"/>
</dbReference>
<protein>
    <submittedName>
        <fullName evidence="2">Kinase-like protein</fullName>
    </submittedName>
</protein>
<dbReference type="GO" id="GO:0005524">
    <property type="term" value="F:ATP binding"/>
    <property type="evidence" value="ECO:0007669"/>
    <property type="project" value="InterPro"/>
</dbReference>
<dbReference type="SUPFAM" id="SSF56112">
    <property type="entry name" value="Protein kinase-like (PK-like)"/>
    <property type="match status" value="1"/>
</dbReference>
<dbReference type="SMART" id="SM00220">
    <property type="entry name" value="S_TKc"/>
    <property type="match status" value="1"/>
</dbReference>
<name>A0A8E2B2R6_9APHY</name>
<sequence>MRLRQYWSKQEIRRAPIGSPQRALLEEGVAVLQHPSGKVVPKDIPVTRCGFAEVFKGQWRGSSVAVKRLRNAGVDDLKREAEIWYRLRHDHIVPFYGASISAQPPFMVSRYMRNGHLLKYLYSHNDANRVRLLYEVSLGMHYLHDEGIVHGDLKGVNVLIDELDHASITDFGLSSVYRPSGEKGASKSAVGTLRFMAPEAIKTGKLSYATDVYAYAMLIYEVILKQVNNDGHV</sequence>
<dbReference type="InterPro" id="IPR000719">
    <property type="entry name" value="Prot_kinase_dom"/>
</dbReference>
<dbReference type="InterPro" id="IPR001245">
    <property type="entry name" value="Ser-Thr/Tyr_kinase_cat_dom"/>
</dbReference>
<organism evidence="2 3">
    <name type="scientific">Obba rivulosa</name>
    <dbReference type="NCBI Taxonomy" id="1052685"/>
    <lineage>
        <taxon>Eukaryota</taxon>
        <taxon>Fungi</taxon>
        <taxon>Dikarya</taxon>
        <taxon>Basidiomycota</taxon>
        <taxon>Agaricomycotina</taxon>
        <taxon>Agaricomycetes</taxon>
        <taxon>Polyporales</taxon>
        <taxon>Gelatoporiaceae</taxon>
        <taxon>Obba</taxon>
    </lineage>
</organism>
<dbReference type="AlphaFoldDB" id="A0A8E2B2R6"/>
<keyword evidence="2" id="KW-0808">Transferase</keyword>
<keyword evidence="2" id="KW-0418">Kinase</keyword>
<evidence type="ECO:0000259" key="1">
    <source>
        <dbReference type="PROSITE" id="PS50011"/>
    </source>
</evidence>
<dbReference type="InterPro" id="IPR011009">
    <property type="entry name" value="Kinase-like_dom_sf"/>
</dbReference>
<reference evidence="2 3" key="1">
    <citation type="submission" date="2016-07" db="EMBL/GenBank/DDBJ databases">
        <title>Draft genome of the white-rot fungus Obba rivulosa 3A-2.</title>
        <authorList>
            <consortium name="DOE Joint Genome Institute"/>
            <person name="Miettinen O."/>
            <person name="Riley R."/>
            <person name="Acob R."/>
            <person name="Barry K."/>
            <person name="Cullen D."/>
            <person name="De Vries R."/>
            <person name="Hainaut M."/>
            <person name="Hatakka A."/>
            <person name="Henrissat B."/>
            <person name="Hilden K."/>
            <person name="Kuo R."/>
            <person name="Labutti K."/>
            <person name="Lipzen A."/>
            <person name="Makela M.R."/>
            <person name="Sandor L."/>
            <person name="Spatafora J.W."/>
            <person name="Grigoriev I.V."/>
            <person name="Hibbett D.S."/>
        </authorList>
    </citation>
    <scope>NUCLEOTIDE SEQUENCE [LARGE SCALE GENOMIC DNA]</scope>
    <source>
        <strain evidence="2 3">3A-2</strain>
    </source>
</reference>
<dbReference type="PROSITE" id="PS00108">
    <property type="entry name" value="PROTEIN_KINASE_ST"/>
    <property type="match status" value="1"/>
</dbReference>
<evidence type="ECO:0000313" key="3">
    <source>
        <dbReference type="Proteomes" id="UP000250043"/>
    </source>
</evidence>
<dbReference type="PROSITE" id="PS50011">
    <property type="entry name" value="PROTEIN_KINASE_DOM"/>
    <property type="match status" value="1"/>
</dbReference>
<dbReference type="EMBL" id="KV722390">
    <property type="protein sequence ID" value="OCH91147.1"/>
    <property type="molecule type" value="Genomic_DNA"/>
</dbReference>
<dbReference type="OrthoDB" id="2802511at2759"/>